<feature type="domain" description="RNase H type-1" evidence="9">
    <location>
        <begin position="1"/>
        <end position="166"/>
    </location>
</feature>
<accession>A0ABR4CG16</accession>
<keyword evidence="7" id="KW-0378">Hydrolase</keyword>
<comment type="catalytic activity">
    <reaction evidence="1">
        <text>Endonucleolytic cleavage to 5'-phosphomonoester.</text>
        <dbReference type="EC" id="3.1.26.4"/>
    </reaction>
</comment>
<keyword evidence="4" id="KW-0540">Nuclease</keyword>
<evidence type="ECO:0000313" key="11">
    <source>
        <dbReference type="Proteomes" id="UP001595075"/>
    </source>
</evidence>
<evidence type="ECO:0000256" key="6">
    <source>
        <dbReference type="ARBA" id="ARBA00022759"/>
    </source>
</evidence>
<name>A0ABR4CG16_9HELO</name>
<dbReference type="PROSITE" id="PS50879">
    <property type="entry name" value="RNASE_H_1"/>
    <property type="match status" value="1"/>
</dbReference>
<keyword evidence="11" id="KW-1185">Reference proteome</keyword>
<dbReference type="InterPro" id="IPR012337">
    <property type="entry name" value="RNaseH-like_sf"/>
</dbReference>
<evidence type="ECO:0000256" key="1">
    <source>
        <dbReference type="ARBA" id="ARBA00000077"/>
    </source>
</evidence>
<dbReference type="PANTHER" id="PTHR10642">
    <property type="entry name" value="RIBONUCLEASE H1"/>
    <property type="match status" value="1"/>
</dbReference>
<evidence type="ECO:0000259" key="9">
    <source>
        <dbReference type="PROSITE" id="PS50879"/>
    </source>
</evidence>
<protein>
    <recommendedName>
        <fullName evidence="3">ribonuclease H</fullName>
        <ecNumber evidence="3">3.1.26.4</ecNumber>
    </recommendedName>
</protein>
<evidence type="ECO:0000256" key="2">
    <source>
        <dbReference type="ARBA" id="ARBA00005300"/>
    </source>
</evidence>
<keyword evidence="6" id="KW-0255">Endonuclease</keyword>
<evidence type="ECO:0000256" key="5">
    <source>
        <dbReference type="ARBA" id="ARBA00022723"/>
    </source>
</evidence>
<sequence length="178" mass="20125">MVYYMTIYVDGGCRGNGQPGAIGAAAAVFKLRHGRQKIWTVSLPHYPPPTNQRAEITAIILALEQALEKYDELDSSPYLNVEICSDSRYAIGCMTQWIYRWSSNGWRNAAGNPVANQDLIRRASDLDDRLREEGDVSYIWVPREENTDADRACNEVMDEASNNRSSTSQERSSDDSYY</sequence>
<organism evidence="10 11">
    <name type="scientific">Oculimacula yallundae</name>
    <dbReference type="NCBI Taxonomy" id="86028"/>
    <lineage>
        <taxon>Eukaryota</taxon>
        <taxon>Fungi</taxon>
        <taxon>Dikarya</taxon>
        <taxon>Ascomycota</taxon>
        <taxon>Pezizomycotina</taxon>
        <taxon>Leotiomycetes</taxon>
        <taxon>Helotiales</taxon>
        <taxon>Ploettnerulaceae</taxon>
        <taxon>Oculimacula</taxon>
    </lineage>
</organism>
<dbReference type="InterPro" id="IPR036397">
    <property type="entry name" value="RNaseH_sf"/>
</dbReference>
<proteinExistence type="inferred from homology"/>
<gene>
    <name evidence="10" type="ORF">VTL71DRAFT_15251</name>
</gene>
<evidence type="ECO:0000256" key="4">
    <source>
        <dbReference type="ARBA" id="ARBA00022722"/>
    </source>
</evidence>
<dbReference type="EC" id="3.1.26.4" evidence="3"/>
<dbReference type="PANTHER" id="PTHR10642:SF26">
    <property type="entry name" value="RIBONUCLEASE H1"/>
    <property type="match status" value="1"/>
</dbReference>
<dbReference type="CDD" id="cd09280">
    <property type="entry name" value="RNase_HI_eukaryote_like"/>
    <property type="match status" value="1"/>
</dbReference>
<comment type="caution">
    <text evidence="10">The sequence shown here is derived from an EMBL/GenBank/DDBJ whole genome shotgun (WGS) entry which is preliminary data.</text>
</comment>
<dbReference type="InterPro" id="IPR002156">
    <property type="entry name" value="RNaseH_domain"/>
</dbReference>
<reference evidence="10 11" key="1">
    <citation type="journal article" date="2024" name="Commun. Biol.">
        <title>Comparative genomic analysis of thermophilic fungi reveals convergent evolutionary adaptations and gene losses.</title>
        <authorList>
            <person name="Steindorff A.S."/>
            <person name="Aguilar-Pontes M.V."/>
            <person name="Robinson A.J."/>
            <person name="Andreopoulos B."/>
            <person name="LaButti K."/>
            <person name="Kuo A."/>
            <person name="Mondo S."/>
            <person name="Riley R."/>
            <person name="Otillar R."/>
            <person name="Haridas S."/>
            <person name="Lipzen A."/>
            <person name="Grimwood J."/>
            <person name="Schmutz J."/>
            <person name="Clum A."/>
            <person name="Reid I.D."/>
            <person name="Moisan M.C."/>
            <person name="Butler G."/>
            <person name="Nguyen T.T.M."/>
            <person name="Dewar K."/>
            <person name="Conant G."/>
            <person name="Drula E."/>
            <person name="Henrissat B."/>
            <person name="Hansel C."/>
            <person name="Singer S."/>
            <person name="Hutchinson M.I."/>
            <person name="de Vries R.P."/>
            <person name="Natvig D.O."/>
            <person name="Powell A.J."/>
            <person name="Tsang A."/>
            <person name="Grigoriev I.V."/>
        </authorList>
    </citation>
    <scope>NUCLEOTIDE SEQUENCE [LARGE SCALE GENOMIC DNA]</scope>
    <source>
        <strain evidence="10 11">CBS 494.80</strain>
    </source>
</reference>
<keyword evidence="5" id="KW-0479">Metal-binding</keyword>
<dbReference type="Pfam" id="PF00075">
    <property type="entry name" value="RNase_H"/>
    <property type="match status" value="1"/>
</dbReference>
<evidence type="ECO:0000313" key="10">
    <source>
        <dbReference type="EMBL" id="KAL2068913.1"/>
    </source>
</evidence>
<dbReference type="EMBL" id="JAZHXI010000008">
    <property type="protein sequence ID" value="KAL2068913.1"/>
    <property type="molecule type" value="Genomic_DNA"/>
</dbReference>
<feature type="region of interest" description="Disordered" evidence="8">
    <location>
        <begin position="150"/>
        <end position="178"/>
    </location>
</feature>
<evidence type="ECO:0000256" key="8">
    <source>
        <dbReference type="SAM" id="MobiDB-lite"/>
    </source>
</evidence>
<dbReference type="Gene3D" id="3.30.420.10">
    <property type="entry name" value="Ribonuclease H-like superfamily/Ribonuclease H"/>
    <property type="match status" value="1"/>
</dbReference>
<comment type="similarity">
    <text evidence="2">Belongs to the RNase H family.</text>
</comment>
<evidence type="ECO:0000256" key="3">
    <source>
        <dbReference type="ARBA" id="ARBA00012180"/>
    </source>
</evidence>
<dbReference type="InterPro" id="IPR050092">
    <property type="entry name" value="RNase_H"/>
</dbReference>
<dbReference type="Proteomes" id="UP001595075">
    <property type="component" value="Unassembled WGS sequence"/>
</dbReference>
<dbReference type="SUPFAM" id="SSF53098">
    <property type="entry name" value="Ribonuclease H-like"/>
    <property type="match status" value="1"/>
</dbReference>
<evidence type="ECO:0000256" key="7">
    <source>
        <dbReference type="ARBA" id="ARBA00022801"/>
    </source>
</evidence>